<comment type="catalytic activity">
    <reaction evidence="14">
        <text>[(1-&gt;4)-beta-D-glucosyl]n+m + reduced acceptor + O2 = 4-dehydro-beta-D-glucosyl-[(1-&gt;4)-beta-D-glucosyl]n-1 + [(1-&gt;4)-beta-D-glucosyl]m + acceptor + H2O.</text>
        <dbReference type="EC" id="1.14.99.56"/>
    </reaction>
</comment>
<name>A0A6A6XEI0_9PLEO</name>
<keyword evidence="4" id="KW-0479">Metal-binding</keyword>
<keyword evidence="11" id="KW-0119">Carbohydrate metabolism</keyword>
<evidence type="ECO:0000256" key="13">
    <source>
        <dbReference type="ARBA" id="ARBA00044502"/>
    </source>
</evidence>
<keyword evidence="3" id="KW-0964">Secreted</keyword>
<dbReference type="GO" id="GO:0046872">
    <property type="term" value="F:metal ion binding"/>
    <property type="evidence" value="ECO:0007669"/>
    <property type="project" value="UniProtKB-KW"/>
</dbReference>
<dbReference type="Pfam" id="PF03443">
    <property type="entry name" value="AA9"/>
    <property type="match status" value="1"/>
</dbReference>
<dbReference type="GO" id="GO:0004497">
    <property type="term" value="F:monooxygenase activity"/>
    <property type="evidence" value="ECO:0007669"/>
    <property type="project" value="UniProtKB-KW"/>
</dbReference>
<feature type="domain" description="Auxiliary Activity family 9 catalytic" evidence="16">
    <location>
        <begin position="1"/>
        <end position="195"/>
    </location>
</feature>
<dbReference type="AlphaFoldDB" id="A0A6A6XEI0"/>
<dbReference type="OrthoDB" id="6038816at2759"/>
<comment type="cofactor">
    <cofactor evidence="1">
        <name>Cu(2+)</name>
        <dbReference type="ChEBI" id="CHEBI:29036"/>
    </cofactor>
</comment>
<dbReference type="Gene3D" id="2.70.50.70">
    <property type="match status" value="1"/>
</dbReference>
<evidence type="ECO:0000256" key="11">
    <source>
        <dbReference type="ARBA" id="ARBA00023277"/>
    </source>
</evidence>
<evidence type="ECO:0000256" key="2">
    <source>
        <dbReference type="ARBA" id="ARBA00004613"/>
    </source>
</evidence>
<dbReference type="GO" id="GO:0005576">
    <property type="term" value="C:extracellular region"/>
    <property type="evidence" value="ECO:0007669"/>
    <property type="project" value="UniProtKB-SubCell"/>
</dbReference>
<keyword evidence="10" id="KW-1015">Disulfide bond</keyword>
<protein>
    <recommendedName>
        <fullName evidence="15">lytic cellulose monooxygenase (C4-dehydrogenating)</fullName>
        <ecNumber evidence="15">1.14.99.56</ecNumber>
    </recommendedName>
</protein>
<dbReference type="InterPro" id="IPR049892">
    <property type="entry name" value="AA9"/>
</dbReference>
<comment type="subcellular location">
    <subcellularLocation>
        <location evidence="2">Secreted</location>
    </subcellularLocation>
</comment>
<dbReference type="InterPro" id="IPR005103">
    <property type="entry name" value="AA9_LPMO"/>
</dbReference>
<evidence type="ECO:0000256" key="10">
    <source>
        <dbReference type="ARBA" id="ARBA00023157"/>
    </source>
</evidence>
<dbReference type="PANTHER" id="PTHR33353">
    <property type="entry name" value="PUTATIVE (AFU_ORTHOLOGUE AFUA_1G12560)-RELATED"/>
    <property type="match status" value="1"/>
</dbReference>
<evidence type="ECO:0000313" key="17">
    <source>
        <dbReference type="EMBL" id="KAF2794919.1"/>
    </source>
</evidence>
<dbReference type="PANTHER" id="PTHR33353:SF10">
    <property type="entry name" value="ENDO-BETA-1,4-GLUCANASE D"/>
    <property type="match status" value="1"/>
</dbReference>
<comment type="similarity">
    <text evidence="13">Belongs to the polysaccharide monooxygenase AA9 family.</text>
</comment>
<evidence type="ECO:0000256" key="15">
    <source>
        <dbReference type="ARBA" id="ARBA00047174"/>
    </source>
</evidence>
<keyword evidence="9 17" id="KW-0503">Monooxygenase</keyword>
<proteinExistence type="inferred from homology"/>
<keyword evidence="18" id="KW-1185">Reference proteome</keyword>
<evidence type="ECO:0000256" key="9">
    <source>
        <dbReference type="ARBA" id="ARBA00023033"/>
    </source>
</evidence>
<evidence type="ECO:0000256" key="8">
    <source>
        <dbReference type="ARBA" id="ARBA00023008"/>
    </source>
</evidence>
<keyword evidence="5" id="KW-0732">Signal</keyword>
<gene>
    <name evidence="17" type="ORF">K505DRAFT_241080</name>
</gene>
<keyword evidence="12" id="KW-0624">Polysaccharide degradation</keyword>
<evidence type="ECO:0000256" key="12">
    <source>
        <dbReference type="ARBA" id="ARBA00023326"/>
    </source>
</evidence>
<evidence type="ECO:0000256" key="4">
    <source>
        <dbReference type="ARBA" id="ARBA00022723"/>
    </source>
</evidence>
<evidence type="ECO:0000256" key="6">
    <source>
        <dbReference type="ARBA" id="ARBA00023001"/>
    </source>
</evidence>
<evidence type="ECO:0000256" key="7">
    <source>
        <dbReference type="ARBA" id="ARBA00023002"/>
    </source>
</evidence>
<accession>A0A6A6XEI0</accession>
<dbReference type="Proteomes" id="UP000799757">
    <property type="component" value="Unassembled WGS sequence"/>
</dbReference>
<dbReference type="GO" id="GO:0030245">
    <property type="term" value="P:cellulose catabolic process"/>
    <property type="evidence" value="ECO:0007669"/>
    <property type="project" value="UniProtKB-KW"/>
</dbReference>
<evidence type="ECO:0000256" key="5">
    <source>
        <dbReference type="ARBA" id="ARBA00022729"/>
    </source>
</evidence>
<organism evidence="17 18">
    <name type="scientific">Melanomma pulvis-pyrius CBS 109.77</name>
    <dbReference type="NCBI Taxonomy" id="1314802"/>
    <lineage>
        <taxon>Eukaryota</taxon>
        <taxon>Fungi</taxon>
        <taxon>Dikarya</taxon>
        <taxon>Ascomycota</taxon>
        <taxon>Pezizomycotina</taxon>
        <taxon>Dothideomycetes</taxon>
        <taxon>Pleosporomycetidae</taxon>
        <taxon>Pleosporales</taxon>
        <taxon>Melanommataceae</taxon>
        <taxon>Melanomma</taxon>
    </lineage>
</organism>
<keyword evidence="6" id="KW-0136">Cellulose degradation</keyword>
<dbReference type="EMBL" id="MU001875">
    <property type="protein sequence ID" value="KAF2794919.1"/>
    <property type="molecule type" value="Genomic_DNA"/>
</dbReference>
<evidence type="ECO:0000256" key="14">
    <source>
        <dbReference type="ARBA" id="ARBA00045077"/>
    </source>
</evidence>
<keyword evidence="8" id="KW-0186">Copper</keyword>
<evidence type="ECO:0000313" key="18">
    <source>
        <dbReference type="Proteomes" id="UP000799757"/>
    </source>
</evidence>
<keyword evidence="7" id="KW-0560">Oxidoreductase</keyword>
<sequence>FSRLLVNGTMSAEFQYVRDVTVNETHIDDDEFGKIYPLFGNEIYTTNFTCGRDAIKSAAKTETATVVAGEEVGNGRYNNTIFHDGPAQVFMSEASSSDLEAYAGYQGDCFKIAEWLAKNATKWIIDDDSGRQKITDLNFTIPSSTPPGKYLLRVEQWSYSPYLQFYVNCAQIDLVGPGGGNPIGFAKFPGSYDYKAIDSGKLFAKF</sequence>
<dbReference type="EC" id="1.14.99.56" evidence="15"/>
<feature type="non-terminal residue" evidence="17">
    <location>
        <position position="1"/>
    </location>
</feature>
<reference evidence="17" key="1">
    <citation type="journal article" date="2020" name="Stud. Mycol.">
        <title>101 Dothideomycetes genomes: a test case for predicting lifestyles and emergence of pathogens.</title>
        <authorList>
            <person name="Haridas S."/>
            <person name="Albert R."/>
            <person name="Binder M."/>
            <person name="Bloem J."/>
            <person name="Labutti K."/>
            <person name="Salamov A."/>
            <person name="Andreopoulos B."/>
            <person name="Baker S."/>
            <person name="Barry K."/>
            <person name="Bills G."/>
            <person name="Bluhm B."/>
            <person name="Cannon C."/>
            <person name="Castanera R."/>
            <person name="Culley D."/>
            <person name="Daum C."/>
            <person name="Ezra D."/>
            <person name="Gonzalez J."/>
            <person name="Henrissat B."/>
            <person name="Kuo A."/>
            <person name="Liang C."/>
            <person name="Lipzen A."/>
            <person name="Lutzoni F."/>
            <person name="Magnuson J."/>
            <person name="Mondo S."/>
            <person name="Nolan M."/>
            <person name="Ohm R."/>
            <person name="Pangilinan J."/>
            <person name="Park H.-J."/>
            <person name="Ramirez L."/>
            <person name="Alfaro M."/>
            <person name="Sun H."/>
            <person name="Tritt A."/>
            <person name="Yoshinaga Y."/>
            <person name="Zwiers L.-H."/>
            <person name="Turgeon B."/>
            <person name="Goodwin S."/>
            <person name="Spatafora J."/>
            <person name="Crous P."/>
            <person name="Grigoriev I."/>
        </authorList>
    </citation>
    <scope>NUCLEOTIDE SEQUENCE</scope>
    <source>
        <strain evidence="17">CBS 109.77</strain>
    </source>
</reference>
<evidence type="ECO:0000256" key="3">
    <source>
        <dbReference type="ARBA" id="ARBA00022525"/>
    </source>
</evidence>
<evidence type="ECO:0000256" key="1">
    <source>
        <dbReference type="ARBA" id="ARBA00001973"/>
    </source>
</evidence>
<evidence type="ECO:0000259" key="16">
    <source>
        <dbReference type="Pfam" id="PF03443"/>
    </source>
</evidence>